<feature type="transmembrane region" description="Helical" evidence="2">
    <location>
        <begin position="62"/>
        <end position="82"/>
    </location>
</feature>
<proteinExistence type="predicted"/>
<keyword evidence="1" id="KW-0343">GTPase activation</keyword>
<sequence length="311" mass="35501">MQYFRSQAVHDVMVSILFIYCKTHEIGYKQANASTMSTTSIPRCLSQQFLWILNMLFDCQPVVIAHLYSIGIPIEIYGIRWLRVLYIREFEIASLLSLWDAIFADNLPFFHLLYVFVAMLVYVRGRLLSSGVSGCLQLLMNYPRTIRFPELMKLIDMIAHTAATSASVDFLCDRVCVVERNALLAAEKLDVLADTLDCLEEFDYKGRDLFLQRLASELRHISRTLTYANPEHDMNCFDTAKTVSGVCFSQDANASSDRFTPNLEGTNDESSPNLDDYDCCSDSFFHFLKRDREGKYELQDMSGIGGTIRTV</sequence>
<organism evidence="6">
    <name type="scientific">Soboliphyme baturini</name>
    <dbReference type="NCBI Taxonomy" id="241478"/>
    <lineage>
        <taxon>Eukaryota</taxon>
        <taxon>Metazoa</taxon>
        <taxon>Ecdysozoa</taxon>
        <taxon>Nematoda</taxon>
        <taxon>Enoplea</taxon>
        <taxon>Dorylaimia</taxon>
        <taxon>Dioctophymatida</taxon>
        <taxon>Dioctophymatoidea</taxon>
        <taxon>Soboliphymatidae</taxon>
        <taxon>Soboliphyme</taxon>
    </lineage>
</organism>
<dbReference type="Pfam" id="PF00566">
    <property type="entry name" value="RabGAP-TBC"/>
    <property type="match status" value="1"/>
</dbReference>
<evidence type="ECO:0000313" key="4">
    <source>
        <dbReference type="EMBL" id="VDP12014.1"/>
    </source>
</evidence>
<keyword evidence="2" id="KW-0472">Membrane</keyword>
<dbReference type="WBParaSite" id="SBAD_0000740101-mRNA-1">
    <property type="protein sequence ID" value="SBAD_0000740101-mRNA-1"/>
    <property type="gene ID" value="SBAD_0000740101"/>
</dbReference>
<evidence type="ECO:0000313" key="5">
    <source>
        <dbReference type="Proteomes" id="UP000270296"/>
    </source>
</evidence>
<dbReference type="Proteomes" id="UP000270296">
    <property type="component" value="Unassembled WGS sequence"/>
</dbReference>
<dbReference type="PANTHER" id="PTHR22957">
    <property type="entry name" value="TBC1 DOMAIN FAMILY MEMBER GTPASE-ACTIVATING PROTEIN"/>
    <property type="match status" value="1"/>
</dbReference>
<gene>
    <name evidence="4" type="ORF">SBAD_LOCUS7134</name>
</gene>
<reference evidence="4 5" key="2">
    <citation type="submission" date="2018-11" db="EMBL/GenBank/DDBJ databases">
        <authorList>
            <consortium name="Pathogen Informatics"/>
        </authorList>
    </citation>
    <scope>NUCLEOTIDE SEQUENCE [LARGE SCALE GENOMIC DNA]</scope>
</reference>
<evidence type="ECO:0000256" key="1">
    <source>
        <dbReference type="ARBA" id="ARBA00022468"/>
    </source>
</evidence>
<evidence type="ECO:0000313" key="6">
    <source>
        <dbReference type="WBParaSite" id="SBAD_0000740101-mRNA-1"/>
    </source>
</evidence>
<dbReference type="InterPro" id="IPR035969">
    <property type="entry name" value="Rab-GAP_TBC_sf"/>
</dbReference>
<feature type="domain" description="Rab-GAP TBC" evidence="3">
    <location>
        <begin position="1"/>
        <end position="106"/>
    </location>
</feature>
<evidence type="ECO:0000259" key="3">
    <source>
        <dbReference type="PROSITE" id="PS50086"/>
    </source>
</evidence>
<name>A0A183IU37_9BILA</name>
<protein>
    <submittedName>
        <fullName evidence="6">Rab-GAP TBC domain-containing protein</fullName>
    </submittedName>
</protein>
<dbReference type="PROSITE" id="PS50086">
    <property type="entry name" value="TBC_RABGAP"/>
    <property type="match status" value="1"/>
</dbReference>
<dbReference type="OrthoDB" id="5865660at2759"/>
<dbReference type="InterPro" id="IPR000195">
    <property type="entry name" value="Rab-GAP-TBC_dom"/>
</dbReference>
<dbReference type="Gene3D" id="1.10.472.80">
    <property type="entry name" value="Ypt/Rab-GAP domain of gyp1p, domain 3"/>
    <property type="match status" value="1"/>
</dbReference>
<keyword evidence="2" id="KW-0812">Transmembrane</keyword>
<keyword evidence="2" id="KW-1133">Transmembrane helix</keyword>
<feature type="transmembrane region" description="Helical" evidence="2">
    <location>
        <begin position="102"/>
        <end position="123"/>
    </location>
</feature>
<dbReference type="GO" id="GO:0005096">
    <property type="term" value="F:GTPase activator activity"/>
    <property type="evidence" value="ECO:0007669"/>
    <property type="project" value="UniProtKB-KW"/>
</dbReference>
<dbReference type="PANTHER" id="PTHR22957:SF337">
    <property type="entry name" value="TBC1 DOMAIN FAMILY MEMBER 5"/>
    <property type="match status" value="1"/>
</dbReference>
<accession>A0A183IU37</accession>
<dbReference type="AlphaFoldDB" id="A0A183IU37"/>
<keyword evidence="5" id="KW-1185">Reference proteome</keyword>
<evidence type="ECO:0000256" key="2">
    <source>
        <dbReference type="SAM" id="Phobius"/>
    </source>
</evidence>
<reference evidence="6" key="1">
    <citation type="submission" date="2016-06" db="UniProtKB">
        <authorList>
            <consortium name="WormBaseParasite"/>
        </authorList>
    </citation>
    <scope>IDENTIFICATION</scope>
</reference>
<dbReference type="EMBL" id="UZAM01010353">
    <property type="protein sequence ID" value="VDP12014.1"/>
    <property type="molecule type" value="Genomic_DNA"/>
</dbReference>
<dbReference type="SUPFAM" id="SSF47923">
    <property type="entry name" value="Ypt/Rab-GAP domain of gyp1p"/>
    <property type="match status" value="1"/>
</dbReference>